<dbReference type="SUPFAM" id="SSF81324">
    <property type="entry name" value="Voltage-gated potassium channels"/>
    <property type="match status" value="1"/>
</dbReference>
<keyword evidence="3" id="KW-0633">Potassium transport</keyword>
<feature type="transmembrane region" description="Helical" evidence="13">
    <location>
        <begin position="230"/>
        <end position="248"/>
    </location>
</feature>
<evidence type="ECO:0000256" key="3">
    <source>
        <dbReference type="ARBA" id="ARBA00022538"/>
    </source>
</evidence>
<reference evidence="17" key="1">
    <citation type="journal article" date="2017" name="bioRxiv">
        <title>Comparative analysis of the genomes of Stylophora pistillata and Acropora digitifera provides evidence for extensive differences between species of corals.</title>
        <authorList>
            <person name="Voolstra C.R."/>
            <person name="Li Y."/>
            <person name="Liew Y.J."/>
            <person name="Baumgarten S."/>
            <person name="Zoccola D."/>
            <person name="Flot J.-F."/>
            <person name="Tambutte S."/>
            <person name="Allemand D."/>
            <person name="Aranda M."/>
        </authorList>
    </citation>
    <scope>NUCLEOTIDE SEQUENCE [LARGE SCALE GENOMIC DNA]</scope>
</reference>
<keyword evidence="10 13" id="KW-0472">Membrane</keyword>
<evidence type="ECO:0000259" key="15">
    <source>
        <dbReference type="Pfam" id="PF02214"/>
    </source>
</evidence>
<dbReference type="Gene3D" id="3.30.710.10">
    <property type="entry name" value="Potassium Channel Kv1.1, Chain A"/>
    <property type="match status" value="1"/>
</dbReference>
<dbReference type="Pfam" id="PF02214">
    <property type="entry name" value="BTB_2"/>
    <property type="match status" value="1"/>
</dbReference>
<evidence type="ECO:0000313" key="16">
    <source>
        <dbReference type="EMBL" id="PFX16167.1"/>
    </source>
</evidence>
<keyword evidence="6" id="KW-0851">Voltage-gated channel</keyword>
<evidence type="ECO:0000256" key="13">
    <source>
        <dbReference type="SAM" id="Phobius"/>
    </source>
</evidence>
<dbReference type="Gene3D" id="1.20.120.350">
    <property type="entry name" value="Voltage-gated potassium channels. Chain C"/>
    <property type="match status" value="1"/>
</dbReference>
<keyword evidence="7" id="KW-0630">Potassium</keyword>
<evidence type="ECO:0000256" key="5">
    <source>
        <dbReference type="ARBA" id="ARBA00022826"/>
    </source>
</evidence>
<dbReference type="AlphaFoldDB" id="A0A2B4RIH6"/>
<feature type="transmembrane region" description="Helical" evidence="13">
    <location>
        <begin position="342"/>
        <end position="359"/>
    </location>
</feature>
<feature type="transmembrane region" description="Helical" evidence="13">
    <location>
        <begin position="317"/>
        <end position="336"/>
    </location>
</feature>
<dbReference type="Proteomes" id="UP000225706">
    <property type="component" value="Unassembled WGS sequence"/>
</dbReference>
<dbReference type="PRINTS" id="PR00169">
    <property type="entry name" value="KCHANNEL"/>
</dbReference>
<dbReference type="GO" id="GO:0005251">
    <property type="term" value="F:delayed rectifier potassium channel activity"/>
    <property type="evidence" value="ECO:0007669"/>
    <property type="project" value="TreeGrafter"/>
</dbReference>
<evidence type="ECO:0000256" key="11">
    <source>
        <dbReference type="ARBA" id="ARBA00023303"/>
    </source>
</evidence>
<dbReference type="InterPro" id="IPR005821">
    <property type="entry name" value="Ion_trans_dom"/>
</dbReference>
<keyword evidence="2" id="KW-0813">Transport</keyword>
<feature type="compositionally biased region" description="Low complexity" evidence="12">
    <location>
        <begin position="32"/>
        <end position="44"/>
    </location>
</feature>
<comment type="subcellular location">
    <subcellularLocation>
        <location evidence="1">Membrane</location>
        <topology evidence="1">Multi-pass membrane protein</topology>
    </subcellularLocation>
</comment>
<accession>A0A2B4RIH6</accession>
<dbReference type="SUPFAM" id="SSF54695">
    <property type="entry name" value="POZ domain"/>
    <property type="match status" value="1"/>
</dbReference>
<dbReference type="InterPro" id="IPR027359">
    <property type="entry name" value="Volt_channel_dom_sf"/>
</dbReference>
<evidence type="ECO:0000256" key="6">
    <source>
        <dbReference type="ARBA" id="ARBA00022882"/>
    </source>
</evidence>
<evidence type="ECO:0000256" key="9">
    <source>
        <dbReference type="ARBA" id="ARBA00023065"/>
    </source>
</evidence>
<dbReference type="GO" id="GO:0008076">
    <property type="term" value="C:voltage-gated potassium channel complex"/>
    <property type="evidence" value="ECO:0007669"/>
    <property type="project" value="InterPro"/>
</dbReference>
<keyword evidence="4 13" id="KW-0812">Transmembrane</keyword>
<feature type="domain" description="Potassium channel tetramerisation-type BTB" evidence="15">
    <location>
        <begin position="94"/>
        <end position="184"/>
    </location>
</feature>
<sequence>MSSSPVWKVRRKYESVVRNDDELIAQGRNRPGSGTSDDTSISSATALTDYGDPILEKNQARNAANNNCVDSVLNRRLERKLKKLPRDDFDNTRVIINISGSRFETHESTLARVPDSLLGSPSKRTPHYDPTKNEFYISTDRSVFDSILFYYQSGGSTGGILVKPDGIADGKFLEEVKFFELGEDAEGKLGYNVESRDGLLESLPRAGCSSKIRQLFDSSKTTKASSLHKVVDVWTILITIFFIILLCGKTSPSLKEAFVSEQCCDQNKTEALLRRREIKLFWSFSEKFCISWFTLEYALRAFSATSRMAYLISAQGIFDMLSFAPHLMMLVIQGLASDTSTIPLQRVLLFVTFFSLFKLTRYSLGLQVFLKTIKASLKELMLLLVCVAISLVLFSSMIYYCESTVSATSFTSIPATFWFTIVTMTTVGYGDITPVTVAGKVFSALCAVFGVCCVLAIPSTVIVTNFNFFYLKHKELAKPKKPNRPKKDSKNGYS</sequence>
<comment type="caution">
    <text evidence="16">The sequence shown here is derived from an EMBL/GenBank/DDBJ whole genome shotgun (WGS) entry which is preliminary data.</text>
</comment>
<evidence type="ECO:0000256" key="1">
    <source>
        <dbReference type="ARBA" id="ARBA00004141"/>
    </source>
</evidence>
<dbReference type="GO" id="GO:0051260">
    <property type="term" value="P:protein homooligomerization"/>
    <property type="evidence" value="ECO:0007669"/>
    <property type="project" value="InterPro"/>
</dbReference>
<feature type="transmembrane region" description="Helical" evidence="13">
    <location>
        <begin position="441"/>
        <end position="471"/>
    </location>
</feature>
<evidence type="ECO:0000313" key="17">
    <source>
        <dbReference type="Proteomes" id="UP000225706"/>
    </source>
</evidence>
<evidence type="ECO:0000256" key="10">
    <source>
        <dbReference type="ARBA" id="ARBA00023136"/>
    </source>
</evidence>
<dbReference type="InterPro" id="IPR003131">
    <property type="entry name" value="T1-type_BTB"/>
</dbReference>
<protein>
    <submittedName>
        <fullName evidence="16">Potassium voltage-gated channel subfamily A member 1</fullName>
    </submittedName>
</protein>
<evidence type="ECO:0000259" key="14">
    <source>
        <dbReference type="Pfam" id="PF00520"/>
    </source>
</evidence>
<evidence type="ECO:0000256" key="8">
    <source>
        <dbReference type="ARBA" id="ARBA00022989"/>
    </source>
</evidence>
<keyword evidence="11" id="KW-0407">Ion channel</keyword>
<dbReference type="Pfam" id="PF00520">
    <property type="entry name" value="Ion_trans"/>
    <property type="match status" value="1"/>
</dbReference>
<keyword evidence="9" id="KW-0406">Ion transport</keyword>
<dbReference type="OrthoDB" id="415460at2759"/>
<dbReference type="EMBL" id="LSMT01000569">
    <property type="protein sequence ID" value="PFX16167.1"/>
    <property type="molecule type" value="Genomic_DNA"/>
</dbReference>
<dbReference type="PANTHER" id="PTHR11537">
    <property type="entry name" value="VOLTAGE-GATED POTASSIUM CHANNEL"/>
    <property type="match status" value="1"/>
</dbReference>
<organism evidence="16 17">
    <name type="scientific">Stylophora pistillata</name>
    <name type="common">Smooth cauliflower coral</name>
    <dbReference type="NCBI Taxonomy" id="50429"/>
    <lineage>
        <taxon>Eukaryota</taxon>
        <taxon>Metazoa</taxon>
        <taxon>Cnidaria</taxon>
        <taxon>Anthozoa</taxon>
        <taxon>Hexacorallia</taxon>
        <taxon>Scleractinia</taxon>
        <taxon>Astrocoeniina</taxon>
        <taxon>Pocilloporidae</taxon>
        <taxon>Stylophora</taxon>
    </lineage>
</organism>
<gene>
    <name evidence="16" type="primary">Kcna1</name>
    <name evidence="16" type="ORF">AWC38_SpisGene19571</name>
</gene>
<dbReference type="Gene3D" id="1.10.287.70">
    <property type="match status" value="1"/>
</dbReference>
<evidence type="ECO:0000256" key="7">
    <source>
        <dbReference type="ARBA" id="ARBA00022958"/>
    </source>
</evidence>
<keyword evidence="8 13" id="KW-1133">Transmembrane helix</keyword>
<dbReference type="STRING" id="50429.A0A2B4RIH6"/>
<dbReference type="FunFam" id="1.10.287.70:FF:000028">
    <property type="entry name" value="potassium voltage-gated channel subfamily D member 3"/>
    <property type="match status" value="1"/>
</dbReference>
<evidence type="ECO:0000256" key="12">
    <source>
        <dbReference type="SAM" id="MobiDB-lite"/>
    </source>
</evidence>
<keyword evidence="5" id="KW-0631">Potassium channel</keyword>
<proteinExistence type="predicted"/>
<dbReference type="InterPro" id="IPR011333">
    <property type="entry name" value="SKP1/BTB/POZ_sf"/>
</dbReference>
<feature type="region of interest" description="Disordered" evidence="12">
    <location>
        <begin position="20"/>
        <end position="44"/>
    </location>
</feature>
<name>A0A2B4RIH6_STYPI</name>
<evidence type="ECO:0000256" key="4">
    <source>
        <dbReference type="ARBA" id="ARBA00022692"/>
    </source>
</evidence>
<dbReference type="GO" id="GO:0001508">
    <property type="term" value="P:action potential"/>
    <property type="evidence" value="ECO:0007669"/>
    <property type="project" value="TreeGrafter"/>
</dbReference>
<dbReference type="PANTHER" id="PTHR11537:SF113">
    <property type="entry name" value="POTASSIUM VOLTAGE-GATED CHANNEL PROTEIN SHAKER"/>
    <property type="match status" value="1"/>
</dbReference>
<evidence type="ECO:0000256" key="2">
    <source>
        <dbReference type="ARBA" id="ARBA00022448"/>
    </source>
</evidence>
<dbReference type="InterPro" id="IPR028325">
    <property type="entry name" value="VG_K_chnl"/>
</dbReference>
<feature type="domain" description="Ion transport" evidence="14">
    <location>
        <begin position="229"/>
        <end position="470"/>
    </location>
</feature>
<feature type="transmembrane region" description="Helical" evidence="13">
    <location>
        <begin position="380"/>
        <end position="400"/>
    </location>
</feature>
<keyword evidence="17" id="KW-1185">Reference proteome</keyword>